<dbReference type="GO" id="GO:0003677">
    <property type="term" value="F:DNA binding"/>
    <property type="evidence" value="ECO:0007669"/>
    <property type="project" value="UniProtKB-KW"/>
</dbReference>
<dbReference type="CDD" id="cd00093">
    <property type="entry name" value="HTH_XRE"/>
    <property type="match status" value="1"/>
</dbReference>
<dbReference type="PROSITE" id="PS50943">
    <property type="entry name" value="HTH_CROC1"/>
    <property type="match status" value="1"/>
</dbReference>
<feature type="domain" description="HTH cro/C1-type" evidence="2">
    <location>
        <begin position="16"/>
        <end position="70"/>
    </location>
</feature>
<name>A0A923E3N7_9SPHI</name>
<dbReference type="PANTHER" id="PTHR46797">
    <property type="entry name" value="HTH-TYPE TRANSCRIPTIONAL REGULATOR"/>
    <property type="match status" value="1"/>
</dbReference>
<organism evidence="3 4">
    <name type="scientific">Pedobacter planticolens</name>
    <dbReference type="NCBI Taxonomy" id="2679964"/>
    <lineage>
        <taxon>Bacteria</taxon>
        <taxon>Pseudomonadati</taxon>
        <taxon>Bacteroidota</taxon>
        <taxon>Sphingobacteriia</taxon>
        <taxon>Sphingobacteriales</taxon>
        <taxon>Sphingobacteriaceae</taxon>
        <taxon>Pedobacter</taxon>
    </lineage>
</organism>
<evidence type="ECO:0000313" key="3">
    <source>
        <dbReference type="EMBL" id="MBB2146919.1"/>
    </source>
</evidence>
<evidence type="ECO:0000256" key="1">
    <source>
        <dbReference type="ARBA" id="ARBA00023125"/>
    </source>
</evidence>
<dbReference type="GO" id="GO:0005829">
    <property type="term" value="C:cytosol"/>
    <property type="evidence" value="ECO:0007669"/>
    <property type="project" value="TreeGrafter"/>
</dbReference>
<reference evidence="3" key="1">
    <citation type="submission" date="2019-11" db="EMBL/GenBank/DDBJ databases">
        <title>Description of Pedobacter sp. LMG 31464T.</title>
        <authorList>
            <person name="Carlier A."/>
            <person name="Qi S."/>
            <person name="Vandamme P."/>
        </authorList>
    </citation>
    <scope>NUCLEOTIDE SEQUENCE</scope>
    <source>
        <strain evidence="3">LMG 31464</strain>
    </source>
</reference>
<keyword evidence="1" id="KW-0238">DNA-binding</keyword>
<dbReference type="PANTHER" id="PTHR46797:SF1">
    <property type="entry name" value="METHYLPHOSPHONATE SYNTHASE"/>
    <property type="match status" value="1"/>
</dbReference>
<sequence>MTNDLEIFKKNLGKRIANLREAKGLTQAQLSALINKDFQSISRIETGRVNASSYLLKQIADALEITMSDLFDF</sequence>
<dbReference type="Proteomes" id="UP000601055">
    <property type="component" value="Unassembled WGS sequence"/>
</dbReference>
<dbReference type="Pfam" id="PF01381">
    <property type="entry name" value="HTH_3"/>
    <property type="match status" value="1"/>
</dbReference>
<protein>
    <submittedName>
        <fullName evidence="3">Helix-turn-helix domain-containing protein</fullName>
    </submittedName>
</protein>
<dbReference type="AlphaFoldDB" id="A0A923E3N7"/>
<dbReference type="RefSeq" id="WP_182923555.1">
    <property type="nucleotide sequence ID" value="NZ_WNXD01000002.1"/>
</dbReference>
<comment type="caution">
    <text evidence="3">The sequence shown here is derived from an EMBL/GenBank/DDBJ whole genome shotgun (WGS) entry which is preliminary data.</text>
</comment>
<proteinExistence type="predicted"/>
<accession>A0A923E3N7</accession>
<dbReference type="SMART" id="SM00530">
    <property type="entry name" value="HTH_XRE"/>
    <property type="match status" value="1"/>
</dbReference>
<dbReference type="InterPro" id="IPR050807">
    <property type="entry name" value="TransReg_Diox_bact_type"/>
</dbReference>
<evidence type="ECO:0000313" key="4">
    <source>
        <dbReference type="Proteomes" id="UP000601055"/>
    </source>
</evidence>
<gene>
    <name evidence="3" type="ORF">GM921_15550</name>
</gene>
<dbReference type="Gene3D" id="1.10.260.40">
    <property type="entry name" value="lambda repressor-like DNA-binding domains"/>
    <property type="match status" value="1"/>
</dbReference>
<dbReference type="InterPro" id="IPR010982">
    <property type="entry name" value="Lambda_DNA-bd_dom_sf"/>
</dbReference>
<keyword evidence="4" id="KW-1185">Reference proteome</keyword>
<dbReference type="GO" id="GO:0003700">
    <property type="term" value="F:DNA-binding transcription factor activity"/>
    <property type="evidence" value="ECO:0007669"/>
    <property type="project" value="TreeGrafter"/>
</dbReference>
<dbReference type="SUPFAM" id="SSF47413">
    <property type="entry name" value="lambda repressor-like DNA-binding domains"/>
    <property type="match status" value="1"/>
</dbReference>
<dbReference type="EMBL" id="WNXD01000002">
    <property type="protein sequence ID" value="MBB2146919.1"/>
    <property type="molecule type" value="Genomic_DNA"/>
</dbReference>
<evidence type="ECO:0000259" key="2">
    <source>
        <dbReference type="PROSITE" id="PS50943"/>
    </source>
</evidence>
<dbReference type="InterPro" id="IPR001387">
    <property type="entry name" value="Cro/C1-type_HTH"/>
</dbReference>